<proteinExistence type="predicted"/>
<feature type="compositionally biased region" description="Basic and acidic residues" evidence="1">
    <location>
        <begin position="50"/>
        <end position="72"/>
    </location>
</feature>
<name>A0AA89BEW4_9ASTE</name>
<dbReference type="InterPro" id="IPR029057">
    <property type="entry name" value="PRTase-like"/>
</dbReference>
<dbReference type="Gene3D" id="3.40.50.2020">
    <property type="match status" value="1"/>
</dbReference>
<keyword evidence="3" id="KW-1185">Reference proteome</keyword>
<gene>
    <name evidence="2" type="ORF">RJ639_026911</name>
</gene>
<feature type="compositionally biased region" description="Polar residues" evidence="1">
    <location>
        <begin position="82"/>
        <end position="106"/>
    </location>
</feature>
<dbReference type="Gene3D" id="3.60.20.10">
    <property type="entry name" value="Glutamine Phosphoribosylpyrophosphate, subunit 1, domain 1"/>
    <property type="match status" value="1"/>
</dbReference>
<feature type="region of interest" description="Disordered" evidence="1">
    <location>
        <begin position="50"/>
        <end position="106"/>
    </location>
</feature>
<dbReference type="SUPFAM" id="SSF53271">
    <property type="entry name" value="PRTase-like"/>
    <property type="match status" value="1"/>
</dbReference>
<dbReference type="EMBL" id="JAVXUP010000042">
    <property type="protein sequence ID" value="KAK3041114.1"/>
    <property type="molecule type" value="Genomic_DNA"/>
</dbReference>
<evidence type="ECO:0008006" key="4">
    <source>
        <dbReference type="Google" id="ProtNLM"/>
    </source>
</evidence>
<evidence type="ECO:0000256" key="1">
    <source>
        <dbReference type="SAM" id="MobiDB-lite"/>
    </source>
</evidence>
<evidence type="ECO:0000313" key="2">
    <source>
        <dbReference type="EMBL" id="KAK3041114.1"/>
    </source>
</evidence>
<organism evidence="2 3">
    <name type="scientific">Escallonia herrerae</name>
    <dbReference type="NCBI Taxonomy" id="1293975"/>
    <lineage>
        <taxon>Eukaryota</taxon>
        <taxon>Viridiplantae</taxon>
        <taxon>Streptophyta</taxon>
        <taxon>Embryophyta</taxon>
        <taxon>Tracheophyta</taxon>
        <taxon>Spermatophyta</taxon>
        <taxon>Magnoliopsida</taxon>
        <taxon>eudicotyledons</taxon>
        <taxon>Gunneridae</taxon>
        <taxon>Pentapetalae</taxon>
        <taxon>asterids</taxon>
        <taxon>campanulids</taxon>
        <taxon>Escalloniales</taxon>
        <taxon>Escalloniaceae</taxon>
        <taxon>Escallonia</taxon>
    </lineage>
</organism>
<accession>A0AA89BEW4</accession>
<comment type="caution">
    <text evidence="2">The sequence shown here is derived from an EMBL/GenBank/DDBJ whole genome shotgun (WGS) entry which is preliminary data.</text>
</comment>
<evidence type="ECO:0000313" key="3">
    <source>
        <dbReference type="Proteomes" id="UP001188597"/>
    </source>
</evidence>
<sequence>MNDEELREFVGCDSIAFLTLDSLMKYFGSDSPDYCYACFSGNYPVDPSGEHGDFADDGLREVSSRNEGHEVPTDIAKAQYEQARSSNFSSDQKYVKYRSTSTLTSH</sequence>
<protein>
    <recommendedName>
        <fullName evidence="4">Amidophosphoribosyltransferase</fullName>
    </recommendedName>
</protein>
<dbReference type="InterPro" id="IPR029055">
    <property type="entry name" value="Ntn_hydrolases_N"/>
</dbReference>
<dbReference type="AlphaFoldDB" id="A0AA89BEW4"/>
<dbReference type="Proteomes" id="UP001188597">
    <property type="component" value="Unassembled WGS sequence"/>
</dbReference>
<reference evidence="2" key="1">
    <citation type="submission" date="2022-12" db="EMBL/GenBank/DDBJ databases">
        <title>Draft genome assemblies for two species of Escallonia (Escalloniales).</title>
        <authorList>
            <person name="Chanderbali A."/>
            <person name="Dervinis C."/>
            <person name="Anghel I."/>
            <person name="Soltis D."/>
            <person name="Soltis P."/>
            <person name="Zapata F."/>
        </authorList>
    </citation>
    <scope>NUCLEOTIDE SEQUENCE</scope>
    <source>
        <strain evidence="2">UCBG64.0493</strain>
        <tissue evidence="2">Leaf</tissue>
    </source>
</reference>